<sequence length="135" mass="15667">MEDMLTFTGWIVIIFGILQIILFFKVWIMTDDVSRIKKNLIDGTDASLEAAKKEIILGHPDKAFEIYNKCFINDIVILHKETRTAGINSEPAKDAYEAKYQEKCQLYKKELSKLGNYSIDFSRFDNFDKIDKIMS</sequence>
<accession>A0A7J4YT23</accession>
<dbReference type="AlphaFoldDB" id="A0A7J4YT23"/>
<evidence type="ECO:0000313" key="3">
    <source>
        <dbReference type="EMBL" id="KAA5259919.1"/>
    </source>
</evidence>
<protein>
    <submittedName>
        <fullName evidence="2">Uncharacterized protein</fullName>
    </submittedName>
</protein>
<comment type="caution">
    <text evidence="2">The sequence shown here is derived from an EMBL/GenBank/DDBJ whole genome shotgun (WGS) entry which is preliminary data.</text>
</comment>
<organism evidence="2 4">
    <name type="scientific">Bacteroides finegoldii</name>
    <dbReference type="NCBI Taxonomy" id="338188"/>
    <lineage>
        <taxon>Bacteria</taxon>
        <taxon>Pseudomonadati</taxon>
        <taxon>Bacteroidota</taxon>
        <taxon>Bacteroidia</taxon>
        <taxon>Bacteroidales</taxon>
        <taxon>Bacteroidaceae</taxon>
        <taxon>Bacteroides</taxon>
    </lineage>
</organism>
<reference evidence="4 5" key="1">
    <citation type="journal article" date="2019" name="Nat. Med.">
        <title>A library of human gut bacterial isolates paired with longitudinal multiomics data enables mechanistic microbiome research.</title>
        <authorList>
            <person name="Poyet M."/>
            <person name="Groussin M."/>
            <person name="Gibbons S.M."/>
            <person name="Avila-Pacheco J."/>
            <person name="Jiang X."/>
            <person name="Kearney S.M."/>
            <person name="Perrotta A.R."/>
            <person name="Berdy B."/>
            <person name="Zhao S."/>
            <person name="Lieberman T.D."/>
            <person name="Swanson P.K."/>
            <person name="Smith M."/>
            <person name="Roesemann S."/>
            <person name="Alexander J.E."/>
            <person name="Rich S.A."/>
            <person name="Livny J."/>
            <person name="Vlamakis H."/>
            <person name="Clish C."/>
            <person name="Bullock K."/>
            <person name="Deik A."/>
            <person name="Scott J."/>
            <person name="Pierce K.A."/>
            <person name="Xavier R.J."/>
            <person name="Alm E.J."/>
        </authorList>
    </citation>
    <scope>NUCLEOTIDE SEQUENCE [LARGE SCALE GENOMIC DNA]</scope>
    <source>
        <strain evidence="3 5">BIOML-A2</strain>
        <strain evidence="2 4">BIOML-A6</strain>
    </source>
</reference>
<evidence type="ECO:0000313" key="4">
    <source>
        <dbReference type="Proteomes" id="UP000421791"/>
    </source>
</evidence>
<dbReference type="Proteomes" id="UP000421791">
    <property type="component" value="Unassembled WGS sequence"/>
</dbReference>
<evidence type="ECO:0000313" key="5">
    <source>
        <dbReference type="Proteomes" id="UP000440198"/>
    </source>
</evidence>
<evidence type="ECO:0000313" key="2">
    <source>
        <dbReference type="EMBL" id="KAA5232424.1"/>
    </source>
</evidence>
<gene>
    <name evidence="3" type="ORF">F2Z09_01370</name>
    <name evidence="2" type="ORF">F2Z22_03455</name>
</gene>
<dbReference type="Proteomes" id="UP000440198">
    <property type="component" value="Unassembled WGS sequence"/>
</dbReference>
<evidence type="ECO:0000256" key="1">
    <source>
        <dbReference type="SAM" id="Phobius"/>
    </source>
</evidence>
<keyword evidence="1" id="KW-0472">Membrane</keyword>
<keyword evidence="1" id="KW-0812">Transmembrane</keyword>
<keyword evidence="5" id="KW-1185">Reference proteome</keyword>
<dbReference type="RefSeq" id="WP_149923405.1">
    <property type="nucleotide sequence ID" value="NZ_JADOZO010000299.1"/>
</dbReference>
<dbReference type="EMBL" id="VWAK01000003">
    <property type="protein sequence ID" value="KAA5232424.1"/>
    <property type="molecule type" value="Genomic_DNA"/>
</dbReference>
<proteinExistence type="predicted"/>
<dbReference type="EMBL" id="VWAG01000002">
    <property type="protein sequence ID" value="KAA5259919.1"/>
    <property type="molecule type" value="Genomic_DNA"/>
</dbReference>
<feature type="transmembrane region" description="Helical" evidence="1">
    <location>
        <begin position="6"/>
        <end position="28"/>
    </location>
</feature>
<name>A0A7J4YT23_9BACE</name>
<keyword evidence="1" id="KW-1133">Transmembrane helix</keyword>